<gene>
    <name evidence="2" type="ORF">FVF75_03280</name>
</gene>
<dbReference type="EMBL" id="VSIY01000003">
    <property type="protein sequence ID" value="TYB83215.1"/>
    <property type="molecule type" value="Genomic_DNA"/>
</dbReference>
<dbReference type="InterPro" id="IPR050312">
    <property type="entry name" value="IolE/XylAMocC-like"/>
</dbReference>
<organism evidence="2 3">
    <name type="scientific">Maritimibacter fusiformis</name>
    <dbReference type="NCBI Taxonomy" id="2603819"/>
    <lineage>
        <taxon>Bacteria</taxon>
        <taxon>Pseudomonadati</taxon>
        <taxon>Pseudomonadota</taxon>
        <taxon>Alphaproteobacteria</taxon>
        <taxon>Rhodobacterales</taxon>
        <taxon>Roseobacteraceae</taxon>
        <taxon>Maritimibacter</taxon>
    </lineage>
</organism>
<dbReference type="PANTHER" id="PTHR12110">
    <property type="entry name" value="HYDROXYPYRUVATE ISOMERASE"/>
    <property type="match status" value="1"/>
</dbReference>
<dbReference type="Gene3D" id="3.20.20.150">
    <property type="entry name" value="Divalent-metal-dependent TIM barrel enzymes"/>
    <property type="match status" value="1"/>
</dbReference>
<evidence type="ECO:0000313" key="2">
    <source>
        <dbReference type="EMBL" id="TYB83215.1"/>
    </source>
</evidence>
<feature type="domain" description="Xylose isomerase-like TIM barrel" evidence="1">
    <location>
        <begin position="31"/>
        <end position="248"/>
    </location>
</feature>
<dbReference type="Pfam" id="PF01261">
    <property type="entry name" value="AP_endonuc_2"/>
    <property type="match status" value="1"/>
</dbReference>
<dbReference type="PANTHER" id="PTHR12110:SF48">
    <property type="entry name" value="BLL3656 PROTEIN"/>
    <property type="match status" value="1"/>
</dbReference>
<dbReference type="RefSeq" id="WP_148376305.1">
    <property type="nucleotide sequence ID" value="NZ_VSIY01000003.1"/>
</dbReference>
<dbReference type="SUPFAM" id="SSF51658">
    <property type="entry name" value="Xylose isomerase-like"/>
    <property type="match status" value="1"/>
</dbReference>
<keyword evidence="3" id="KW-1185">Reference proteome</keyword>
<dbReference type="InterPro" id="IPR036237">
    <property type="entry name" value="Xyl_isomerase-like_sf"/>
</dbReference>
<dbReference type="InterPro" id="IPR013022">
    <property type="entry name" value="Xyl_isomerase-like_TIM-brl"/>
</dbReference>
<dbReference type="AlphaFoldDB" id="A0A5D0RQP3"/>
<evidence type="ECO:0000259" key="1">
    <source>
        <dbReference type="Pfam" id="PF01261"/>
    </source>
</evidence>
<dbReference type="Proteomes" id="UP000322080">
    <property type="component" value="Unassembled WGS sequence"/>
</dbReference>
<dbReference type="GO" id="GO:0016853">
    <property type="term" value="F:isomerase activity"/>
    <property type="evidence" value="ECO:0007669"/>
    <property type="project" value="UniProtKB-KW"/>
</dbReference>
<proteinExistence type="predicted"/>
<name>A0A5D0RQP3_9RHOB</name>
<accession>A0A5D0RQP3</accession>
<reference evidence="2 3" key="1">
    <citation type="submission" date="2019-08" db="EMBL/GenBank/DDBJ databases">
        <title>Identification of a novel species of the genus Boseongicola.</title>
        <authorList>
            <person name="Zhang X.-Q."/>
        </authorList>
    </citation>
    <scope>NUCLEOTIDE SEQUENCE [LARGE SCALE GENOMIC DNA]</scope>
    <source>
        <strain evidence="2 3">HY14</strain>
    </source>
</reference>
<comment type="caution">
    <text evidence="2">The sequence shown here is derived from an EMBL/GenBank/DDBJ whole genome shotgun (WGS) entry which is preliminary data.</text>
</comment>
<keyword evidence="2" id="KW-0413">Isomerase</keyword>
<protein>
    <submittedName>
        <fullName evidence="2">Sugar phosphate isomerase/epimerase</fullName>
    </submittedName>
</protein>
<sequence>MAPGLVCSSHTISGVMPGGPVAARHPFRARVEACAAAGYDGMCLHIRDYAECRAAGWTDADLRRVLDDNGITHVGLEFLTGWDHGTAPLEDTAWRAAEALGARYLNVGAGGETPSRAGFAALCARAAAHDLPIALEIVPWTGVPDLPTALALIDGIDSAGLVIDCWHVFRGGIALDDLARIPAHRILGIQINDAAATPVAPLPKDTLNRRLPGQGDFDLTGFLRALAGTGTDGPISVEVISPDLAAMDVDVAATTTAKAARAAISRAR</sequence>
<evidence type="ECO:0000313" key="3">
    <source>
        <dbReference type="Proteomes" id="UP000322080"/>
    </source>
</evidence>